<dbReference type="GO" id="GO:0098797">
    <property type="term" value="C:plasma membrane protein complex"/>
    <property type="evidence" value="ECO:0007669"/>
    <property type="project" value="TreeGrafter"/>
</dbReference>
<comment type="similarity">
    <text evidence="2">Belongs to the ABC-4 integral membrane protein family. LolC/E subfamily.</text>
</comment>
<evidence type="ECO:0000259" key="9">
    <source>
        <dbReference type="Pfam" id="PF12704"/>
    </source>
</evidence>
<keyword evidence="6 7" id="KW-0472">Membrane</keyword>
<evidence type="ECO:0000256" key="6">
    <source>
        <dbReference type="ARBA" id="ARBA00023136"/>
    </source>
</evidence>
<dbReference type="RefSeq" id="WP_041805203.1">
    <property type="nucleotide sequence ID" value="NZ_FODT01000002.1"/>
</dbReference>
<feature type="transmembrane region" description="Helical" evidence="7">
    <location>
        <begin position="374"/>
        <end position="395"/>
    </location>
</feature>
<dbReference type="InterPro" id="IPR025857">
    <property type="entry name" value="MacB_PCD"/>
</dbReference>
<evidence type="ECO:0000256" key="5">
    <source>
        <dbReference type="ARBA" id="ARBA00022989"/>
    </source>
</evidence>
<gene>
    <name evidence="10" type="ORF">SAMN05444123_102483</name>
</gene>
<dbReference type="Proteomes" id="UP000199615">
    <property type="component" value="Unassembled WGS sequence"/>
</dbReference>
<evidence type="ECO:0000313" key="10">
    <source>
        <dbReference type="EMBL" id="SEO39190.1"/>
    </source>
</evidence>
<evidence type="ECO:0000256" key="1">
    <source>
        <dbReference type="ARBA" id="ARBA00004651"/>
    </source>
</evidence>
<dbReference type="InterPro" id="IPR051447">
    <property type="entry name" value="Lipoprotein-release_system"/>
</dbReference>
<keyword evidence="3" id="KW-1003">Cell membrane</keyword>
<dbReference type="OrthoDB" id="9770036at2"/>
<dbReference type="PANTHER" id="PTHR30489">
    <property type="entry name" value="LIPOPROTEIN-RELEASING SYSTEM TRANSMEMBRANE PROTEIN LOLE"/>
    <property type="match status" value="1"/>
</dbReference>
<feature type="transmembrane region" description="Helical" evidence="7">
    <location>
        <begin position="282"/>
        <end position="305"/>
    </location>
</feature>
<keyword evidence="10" id="KW-0449">Lipoprotein</keyword>
<keyword evidence="5 7" id="KW-1133">Transmembrane helix</keyword>
<dbReference type="GO" id="GO:0044874">
    <property type="term" value="P:lipoprotein localization to outer membrane"/>
    <property type="evidence" value="ECO:0007669"/>
    <property type="project" value="TreeGrafter"/>
</dbReference>
<feature type="domain" description="MacB-like periplasmic core" evidence="9">
    <location>
        <begin position="23"/>
        <end position="253"/>
    </location>
</feature>
<proteinExistence type="inferred from homology"/>
<accession>A0A1H8PB56</accession>
<dbReference type="InterPro" id="IPR003838">
    <property type="entry name" value="ABC3_permease_C"/>
</dbReference>
<evidence type="ECO:0000256" key="4">
    <source>
        <dbReference type="ARBA" id="ARBA00022692"/>
    </source>
</evidence>
<dbReference type="EMBL" id="FODT01000002">
    <property type="protein sequence ID" value="SEO39190.1"/>
    <property type="molecule type" value="Genomic_DNA"/>
</dbReference>
<evidence type="ECO:0000313" key="11">
    <source>
        <dbReference type="Proteomes" id="UP000199615"/>
    </source>
</evidence>
<sequence length="408" mass="43583">MKRWLPFEWIAAVRFLLDGALQTLVIVGGIAIGVGVIVFMSAMLAGLQANFIKRVLTSQPQIQLIPPDQVARPLRDEPGTVEVATVQRPTQRVISIDQWPKIRAEMQARPDVVYAAATASGSALALRGDTSRAITLYGIEPEIYFQIVKVPDFIVAGEAQITTEGILIGVELARDLGASLGDKIIVSTPLAGNRVLTIKGIFDFGNKAANQRNTFVTLRNAQSMLGLIGGVTSIDITVADIYTAETIAQEIQATLPVKADSWIRTNAQFFTAVKAQQNSNTLIRLFVGLSVAFGIAAVLIVSVIQRSKDIGILRAMGARREQILRVFLIQGGLLGFIGALIGSGLGALALFAWHQSARQVDGSELFPLILESELFIASSLLATLTGVAAAIAPALRAARLDPVVAIRG</sequence>
<protein>
    <submittedName>
        <fullName evidence="10">Lipoprotein-releasing system permease protein</fullName>
    </submittedName>
</protein>
<keyword evidence="11" id="KW-1185">Reference proteome</keyword>
<comment type="subcellular location">
    <subcellularLocation>
        <location evidence="1">Cell membrane</location>
        <topology evidence="1">Multi-pass membrane protein</topology>
    </subcellularLocation>
</comment>
<evidence type="ECO:0000256" key="2">
    <source>
        <dbReference type="ARBA" id="ARBA00005236"/>
    </source>
</evidence>
<name>A0A1H8PB56_9BRAD</name>
<reference evidence="11" key="1">
    <citation type="submission" date="2016-10" db="EMBL/GenBank/DDBJ databases">
        <authorList>
            <person name="Varghese N."/>
            <person name="Submissions S."/>
        </authorList>
    </citation>
    <scope>NUCLEOTIDE SEQUENCE [LARGE SCALE GENOMIC DNA]</scope>
    <source>
        <strain evidence="11">DSM 123</strain>
    </source>
</reference>
<dbReference type="AlphaFoldDB" id="A0A1H8PB56"/>
<evidence type="ECO:0000256" key="7">
    <source>
        <dbReference type="SAM" id="Phobius"/>
    </source>
</evidence>
<evidence type="ECO:0000256" key="3">
    <source>
        <dbReference type="ARBA" id="ARBA00022475"/>
    </source>
</evidence>
<feature type="transmembrane region" description="Helical" evidence="7">
    <location>
        <begin position="21"/>
        <end position="47"/>
    </location>
</feature>
<dbReference type="Pfam" id="PF12704">
    <property type="entry name" value="MacB_PCD"/>
    <property type="match status" value="1"/>
</dbReference>
<evidence type="ECO:0000259" key="8">
    <source>
        <dbReference type="Pfam" id="PF02687"/>
    </source>
</evidence>
<feature type="transmembrane region" description="Helical" evidence="7">
    <location>
        <begin position="326"/>
        <end position="354"/>
    </location>
</feature>
<dbReference type="Pfam" id="PF02687">
    <property type="entry name" value="FtsX"/>
    <property type="match status" value="1"/>
</dbReference>
<dbReference type="PANTHER" id="PTHR30489:SF0">
    <property type="entry name" value="LIPOPROTEIN-RELEASING SYSTEM TRANSMEMBRANE PROTEIN LOLE"/>
    <property type="match status" value="1"/>
</dbReference>
<keyword evidence="4 7" id="KW-0812">Transmembrane</keyword>
<feature type="domain" description="ABC3 transporter permease C-terminal" evidence="8">
    <location>
        <begin position="285"/>
        <end position="402"/>
    </location>
</feature>
<organism evidence="10 11">
    <name type="scientific">Rhodopseudomonas pseudopalustris</name>
    <dbReference type="NCBI Taxonomy" id="1513892"/>
    <lineage>
        <taxon>Bacteria</taxon>
        <taxon>Pseudomonadati</taxon>
        <taxon>Pseudomonadota</taxon>
        <taxon>Alphaproteobacteria</taxon>
        <taxon>Hyphomicrobiales</taxon>
        <taxon>Nitrobacteraceae</taxon>
        <taxon>Rhodopseudomonas</taxon>
    </lineage>
</organism>